<dbReference type="eggNOG" id="COG1309">
    <property type="taxonomic scope" value="Bacteria"/>
</dbReference>
<dbReference type="Gene3D" id="1.10.357.10">
    <property type="entry name" value="Tetracycline Repressor, domain 2"/>
    <property type="match status" value="2"/>
</dbReference>
<evidence type="ECO:0000256" key="4">
    <source>
        <dbReference type="ARBA" id="ARBA00023163"/>
    </source>
</evidence>
<keyword evidence="1" id="KW-0678">Repressor</keyword>
<name>A0A1Z1W4M2_9ACTN</name>
<dbReference type="GO" id="GO:0003677">
    <property type="term" value="F:DNA binding"/>
    <property type="evidence" value="ECO:0007669"/>
    <property type="project" value="UniProtKB-UniRule"/>
</dbReference>
<dbReference type="Pfam" id="PF02909">
    <property type="entry name" value="TetR_C_1"/>
    <property type="match status" value="1"/>
</dbReference>
<dbReference type="AlphaFoldDB" id="A0A1Z1W4M2"/>
<evidence type="ECO:0000259" key="7">
    <source>
        <dbReference type="PROSITE" id="PS50977"/>
    </source>
</evidence>
<dbReference type="SUPFAM" id="SSF46689">
    <property type="entry name" value="Homeodomain-like"/>
    <property type="match status" value="1"/>
</dbReference>
<accession>A0A1Z1W4M2</accession>
<dbReference type="KEGG" id="salf:SMD44_00750"/>
<evidence type="ECO:0000256" key="2">
    <source>
        <dbReference type="ARBA" id="ARBA00023015"/>
    </source>
</evidence>
<evidence type="ECO:0000313" key="8">
    <source>
        <dbReference type="EMBL" id="ARX81352.1"/>
    </source>
</evidence>
<evidence type="ECO:0000256" key="1">
    <source>
        <dbReference type="ARBA" id="ARBA00022491"/>
    </source>
</evidence>
<dbReference type="Gene3D" id="1.10.10.60">
    <property type="entry name" value="Homeodomain-like"/>
    <property type="match status" value="1"/>
</dbReference>
<dbReference type="PRINTS" id="PR00400">
    <property type="entry name" value="TETREPRESSOR"/>
</dbReference>
<dbReference type="Pfam" id="PF00440">
    <property type="entry name" value="TetR_N"/>
    <property type="match status" value="1"/>
</dbReference>
<keyword evidence="9" id="KW-1185">Reference proteome</keyword>
<dbReference type="GO" id="GO:0045892">
    <property type="term" value="P:negative regulation of DNA-templated transcription"/>
    <property type="evidence" value="ECO:0007669"/>
    <property type="project" value="InterPro"/>
</dbReference>
<dbReference type="InterPro" id="IPR004111">
    <property type="entry name" value="Repressor_TetR_C"/>
</dbReference>
<keyword evidence="4" id="KW-0804">Transcription</keyword>
<sequence>MARAALDVLADKGADGLSVRATAERLGVRMNTVLWHAKTKTRLLELMADAIVAEISLDGLPDEWRARARELMRRYRSALLAHRDGARIVAGTYAAEPATLRFAETLTTALLAGLQADRTNPSDPAGSADPAADPAGPAREREAAWTAWSLLYFVLGLTQEEQSLPDSIDPRLGRSLESGAYPSLRRLAPYFRDPSFDGRFEHGVDLLLGSGAAQGPPPSDRP</sequence>
<dbReference type="PROSITE" id="PS50977">
    <property type="entry name" value="HTH_TETR_2"/>
    <property type="match status" value="1"/>
</dbReference>
<protein>
    <submittedName>
        <fullName evidence="8">Transcriptional regulator</fullName>
    </submittedName>
</protein>
<dbReference type="STRING" id="67267.GCA_000716675_02659"/>
<evidence type="ECO:0000313" key="9">
    <source>
        <dbReference type="Proteomes" id="UP000195880"/>
    </source>
</evidence>
<feature type="compositionally biased region" description="Low complexity" evidence="6">
    <location>
        <begin position="116"/>
        <end position="137"/>
    </location>
</feature>
<dbReference type="InterPro" id="IPR001647">
    <property type="entry name" value="HTH_TetR"/>
</dbReference>
<reference evidence="8 9" key="1">
    <citation type="submission" date="2017-05" db="EMBL/GenBank/DDBJ databases">
        <title>Streptomyces alboflavus Genome sequencing and assembly.</title>
        <authorList>
            <person name="Wang Y."/>
            <person name="Du B."/>
            <person name="Ding Y."/>
            <person name="Liu H."/>
            <person name="Hou Q."/>
            <person name="Liu K."/>
            <person name="Wang C."/>
            <person name="Yao L."/>
        </authorList>
    </citation>
    <scope>NUCLEOTIDE SEQUENCE [LARGE SCALE GENOMIC DNA]</scope>
    <source>
        <strain evidence="8 9">MDJK44</strain>
    </source>
</reference>
<keyword evidence="3 5" id="KW-0238">DNA-binding</keyword>
<dbReference type="InterPro" id="IPR009057">
    <property type="entry name" value="Homeodomain-like_sf"/>
</dbReference>
<proteinExistence type="predicted"/>
<evidence type="ECO:0000256" key="3">
    <source>
        <dbReference type="ARBA" id="ARBA00023125"/>
    </source>
</evidence>
<gene>
    <name evidence="8" type="ORF">SMD44_00750</name>
</gene>
<dbReference type="GO" id="GO:0046677">
    <property type="term" value="P:response to antibiotic"/>
    <property type="evidence" value="ECO:0007669"/>
    <property type="project" value="InterPro"/>
</dbReference>
<dbReference type="InterPro" id="IPR036271">
    <property type="entry name" value="Tet_transcr_reg_TetR-rel_C_sf"/>
</dbReference>
<organism evidence="8 9">
    <name type="scientific">Streptomyces alboflavus</name>
    <dbReference type="NCBI Taxonomy" id="67267"/>
    <lineage>
        <taxon>Bacteria</taxon>
        <taxon>Bacillati</taxon>
        <taxon>Actinomycetota</taxon>
        <taxon>Actinomycetes</taxon>
        <taxon>Kitasatosporales</taxon>
        <taxon>Streptomycetaceae</taxon>
        <taxon>Streptomyces</taxon>
    </lineage>
</organism>
<evidence type="ECO:0000256" key="5">
    <source>
        <dbReference type="PROSITE-ProRule" id="PRU00335"/>
    </source>
</evidence>
<dbReference type="Proteomes" id="UP000195880">
    <property type="component" value="Chromosome"/>
</dbReference>
<evidence type="ECO:0000256" key="6">
    <source>
        <dbReference type="SAM" id="MobiDB-lite"/>
    </source>
</evidence>
<dbReference type="EMBL" id="CP021748">
    <property type="protein sequence ID" value="ARX81352.1"/>
    <property type="molecule type" value="Genomic_DNA"/>
</dbReference>
<feature type="domain" description="HTH tetR-type" evidence="7">
    <location>
        <begin position="1"/>
        <end position="55"/>
    </location>
</feature>
<dbReference type="SUPFAM" id="SSF48498">
    <property type="entry name" value="Tetracyclin repressor-like, C-terminal domain"/>
    <property type="match status" value="2"/>
</dbReference>
<dbReference type="InterPro" id="IPR003012">
    <property type="entry name" value="Tet_transcr_reg_TetR"/>
</dbReference>
<feature type="DNA-binding region" description="H-T-H motif" evidence="5">
    <location>
        <begin position="18"/>
        <end position="37"/>
    </location>
</feature>
<keyword evidence="2" id="KW-0805">Transcription regulation</keyword>
<feature type="region of interest" description="Disordered" evidence="6">
    <location>
        <begin position="116"/>
        <end position="139"/>
    </location>
</feature>